<feature type="domain" description="AB hydrolase-1" evidence="2">
    <location>
        <begin position="30"/>
        <end position="276"/>
    </location>
</feature>
<sequence length="284" mass="30994">MTGAQRITSFARDGWIFDVTDQGPLDGDVVVLLHGFPQTAKSWELLAPLLHASGYRTLAPDQRGYSPRARPRGRFAYRLSELADDALALIAAVGAGRVHVVGHDWGASVAWTLGATRPDVVATVTALSVPHPAAFIRSLFTSRQLLMSWYMFFFQVPWIPELVIRQISKGGRTSLVAGRMTAGQSEANARRDADFLANSGALAPALNWYRGMPFNSPKRLARVTVPTLFINSDGDPALSVKGAELTGRYVTGSYTFRTLKGVGHWIPEQAAREVAELLLVHLAR</sequence>
<keyword evidence="4" id="KW-1185">Reference proteome</keyword>
<dbReference type="Pfam" id="PF12697">
    <property type="entry name" value="Abhydrolase_6"/>
    <property type="match status" value="1"/>
</dbReference>
<organism evidence="3 4">
    <name type="scientific">Actinocorallia aurantiaca</name>
    <dbReference type="NCBI Taxonomy" id="46204"/>
    <lineage>
        <taxon>Bacteria</taxon>
        <taxon>Bacillati</taxon>
        <taxon>Actinomycetota</taxon>
        <taxon>Actinomycetes</taxon>
        <taxon>Streptosporangiales</taxon>
        <taxon>Thermomonosporaceae</taxon>
        <taxon>Actinocorallia</taxon>
    </lineage>
</organism>
<dbReference type="GO" id="GO:0016787">
    <property type="term" value="F:hydrolase activity"/>
    <property type="evidence" value="ECO:0007669"/>
    <property type="project" value="UniProtKB-KW"/>
</dbReference>
<evidence type="ECO:0000259" key="2">
    <source>
        <dbReference type="Pfam" id="PF12697"/>
    </source>
</evidence>
<keyword evidence="1 3" id="KW-0378">Hydrolase</keyword>
<dbReference type="Gene3D" id="3.40.50.1820">
    <property type="entry name" value="alpha/beta hydrolase"/>
    <property type="match status" value="1"/>
</dbReference>
<dbReference type="InterPro" id="IPR000639">
    <property type="entry name" value="Epox_hydrolase-like"/>
</dbReference>
<dbReference type="InterPro" id="IPR000073">
    <property type="entry name" value="AB_hydrolase_1"/>
</dbReference>
<dbReference type="PRINTS" id="PR00412">
    <property type="entry name" value="EPOXHYDRLASE"/>
</dbReference>
<evidence type="ECO:0000256" key="1">
    <source>
        <dbReference type="ARBA" id="ARBA00022801"/>
    </source>
</evidence>
<protein>
    <submittedName>
        <fullName evidence="3">Alpha/beta fold hydrolase</fullName>
    </submittedName>
</protein>
<name>A0ABN3UAT0_9ACTN</name>
<proteinExistence type="predicted"/>
<evidence type="ECO:0000313" key="4">
    <source>
        <dbReference type="Proteomes" id="UP001501842"/>
    </source>
</evidence>
<dbReference type="RefSeq" id="WP_344451304.1">
    <property type="nucleotide sequence ID" value="NZ_BAAATZ010000012.1"/>
</dbReference>
<accession>A0ABN3UAT0</accession>
<evidence type="ECO:0000313" key="3">
    <source>
        <dbReference type="EMBL" id="GAA2727393.1"/>
    </source>
</evidence>
<dbReference type="InterPro" id="IPR029058">
    <property type="entry name" value="AB_hydrolase_fold"/>
</dbReference>
<dbReference type="PANTHER" id="PTHR43329">
    <property type="entry name" value="EPOXIDE HYDROLASE"/>
    <property type="match status" value="1"/>
</dbReference>
<dbReference type="Proteomes" id="UP001501842">
    <property type="component" value="Unassembled WGS sequence"/>
</dbReference>
<dbReference type="EMBL" id="BAAATZ010000012">
    <property type="protein sequence ID" value="GAA2727393.1"/>
    <property type="molecule type" value="Genomic_DNA"/>
</dbReference>
<gene>
    <name evidence="3" type="ORF">GCM10010439_33260</name>
</gene>
<reference evidence="3 4" key="1">
    <citation type="journal article" date="2019" name="Int. J. Syst. Evol. Microbiol.">
        <title>The Global Catalogue of Microorganisms (GCM) 10K type strain sequencing project: providing services to taxonomists for standard genome sequencing and annotation.</title>
        <authorList>
            <consortium name="The Broad Institute Genomics Platform"/>
            <consortium name="The Broad Institute Genome Sequencing Center for Infectious Disease"/>
            <person name="Wu L."/>
            <person name="Ma J."/>
        </authorList>
    </citation>
    <scope>NUCLEOTIDE SEQUENCE [LARGE SCALE GENOMIC DNA]</scope>
    <source>
        <strain evidence="3 4">JCM 8201</strain>
    </source>
</reference>
<dbReference type="SUPFAM" id="SSF53474">
    <property type="entry name" value="alpha/beta-Hydrolases"/>
    <property type="match status" value="1"/>
</dbReference>
<comment type="caution">
    <text evidence="3">The sequence shown here is derived from an EMBL/GenBank/DDBJ whole genome shotgun (WGS) entry which is preliminary data.</text>
</comment>